<gene>
    <name evidence="1" type="ORF">GQN54_15085</name>
</gene>
<protein>
    <recommendedName>
        <fullName evidence="3">DUF3857 domain-containing protein</fullName>
    </recommendedName>
</protein>
<organism evidence="1 2">
    <name type="scientific">Acidiluteibacter ferrifornacis</name>
    <dbReference type="NCBI Taxonomy" id="2692424"/>
    <lineage>
        <taxon>Bacteria</taxon>
        <taxon>Pseudomonadati</taxon>
        <taxon>Bacteroidota</taxon>
        <taxon>Flavobacteriia</taxon>
        <taxon>Flavobacteriales</taxon>
        <taxon>Cryomorphaceae</taxon>
        <taxon>Acidiluteibacter</taxon>
    </lineage>
</organism>
<name>A0A6N9NQ80_9FLAO</name>
<dbReference type="RefSeq" id="WP_160634394.1">
    <property type="nucleotide sequence ID" value="NZ_WWNE01000018.1"/>
</dbReference>
<dbReference type="AlphaFoldDB" id="A0A6N9NQ80"/>
<proteinExistence type="predicted"/>
<keyword evidence="2" id="KW-1185">Reference proteome</keyword>
<sequence>MKRIQFSILVVLAVCLTTPLFSTSLSETFILKEENRIDVVGKKSNFITISITKKVRIKINDLKGVERFSKISLPETFDPTYFAHFSKIRNYQYALSEVKILSFSANKITKSGVKLPINYKDKYRAIVMERGDDQAGGYDLWDYTTTEINIGDEIEIVYSYTVPFDINFYNFISFRIFFHKNIDIKEYTLELAHHPSLNINVEEKNGASPDSIYELENQYTYRWSRKNLKGCIDEVGGRAYTQLPFIVMAILPIDLYYKVPDSFKEKYIPTYAFFASRRENAHMTTKMSIDQGLRTADLGKLYSYIDSHSSKFPDDENGYQSLKSIHTDITDRFTYDNDKESLFGIDNRKDRLGAFIDQGVVREINRYSNYVAITRKLGLHYFTSYLCDVRTGELSGNFYTPMLHSDYLIAVVLKDYHLQYIYPKNSNFGYYINEIPFYFENAKSRLIQPLDYLVVNRQIEEEAKEVRIFSSTENENIRRANVLVKVDLDKSSLAFQAKIDLTGQFSTITRGIYQKNVKNQYVNKIYNEKLWSFDKDIEVQSEKFVMKDNQFPFQANINAQYSGAHLMKKDGDDYTINMKNWFNHVIYENFQAKDRQLDFYADFKSKDSYVYYFQFSKDVQLTSVESNVNIENEYGIYNFSVTQINPTTIKVSSFYEVNSTSIAASKTKMVEDIFTAIEKSNLMELRFQ</sequence>
<comment type="caution">
    <text evidence="1">The sequence shown here is derived from an EMBL/GenBank/DDBJ whole genome shotgun (WGS) entry which is preliminary data.</text>
</comment>
<dbReference type="Gene3D" id="2.60.120.1130">
    <property type="match status" value="1"/>
</dbReference>
<evidence type="ECO:0000313" key="1">
    <source>
        <dbReference type="EMBL" id="NBG67450.1"/>
    </source>
</evidence>
<accession>A0A6N9NQ80</accession>
<reference evidence="1 2" key="1">
    <citation type="submission" date="2019-12" db="EMBL/GenBank/DDBJ databases">
        <authorList>
            <person name="Zhao J."/>
        </authorList>
    </citation>
    <scope>NUCLEOTIDE SEQUENCE [LARGE SCALE GENOMIC DNA]</scope>
    <source>
        <strain evidence="1 2">S-15</strain>
    </source>
</reference>
<evidence type="ECO:0000313" key="2">
    <source>
        <dbReference type="Proteomes" id="UP000470771"/>
    </source>
</evidence>
<dbReference type="Proteomes" id="UP000470771">
    <property type="component" value="Unassembled WGS sequence"/>
</dbReference>
<dbReference type="EMBL" id="WWNE01000018">
    <property type="protein sequence ID" value="NBG67450.1"/>
    <property type="molecule type" value="Genomic_DNA"/>
</dbReference>
<dbReference type="Gene3D" id="2.60.40.3140">
    <property type="match status" value="1"/>
</dbReference>
<evidence type="ECO:0008006" key="3">
    <source>
        <dbReference type="Google" id="ProtNLM"/>
    </source>
</evidence>